<reference evidence="2" key="1">
    <citation type="submission" date="2022-05" db="EMBL/GenBank/DDBJ databases">
        <title>The Musa troglodytarum L. genome provides insights into the mechanism of non-climacteric behaviour and enrichment of carotenoids.</title>
        <authorList>
            <person name="Wang J."/>
        </authorList>
    </citation>
    <scope>NUCLEOTIDE SEQUENCE</scope>
    <source>
        <tissue evidence="2">Leaf</tissue>
    </source>
</reference>
<dbReference type="Proteomes" id="UP001055439">
    <property type="component" value="Chromosome 8"/>
</dbReference>
<gene>
    <name evidence="2" type="ORF">MUK42_15761</name>
</gene>
<sequence>MERFLVVQGAPKPVQTPKKPWPDLLREAVRGPED</sequence>
<protein>
    <submittedName>
        <fullName evidence="2">Uncharacterized protein</fullName>
    </submittedName>
</protein>
<dbReference type="AlphaFoldDB" id="A0A9E7HVU4"/>
<keyword evidence="3" id="KW-1185">Reference proteome</keyword>
<name>A0A9E7HVU4_9LILI</name>
<evidence type="ECO:0000313" key="2">
    <source>
        <dbReference type="EMBL" id="URE36483.1"/>
    </source>
</evidence>
<accession>A0A9E7HVU4</accession>
<dbReference type="OrthoDB" id="5421723at2759"/>
<dbReference type="EMBL" id="CP097510">
    <property type="protein sequence ID" value="URE36483.1"/>
    <property type="molecule type" value="Genomic_DNA"/>
</dbReference>
<evidence type="ECO:0000256" key="1">
    <source>
        <dbReference type="SAM" id="MobiDB-lite"/>
    </source>
</evidence>
<evidence type="ECO:0000313" key="3">
    <source>
        <dbReference type="Proteomes" id="UP001055439"/>
    </source>
</evidence>
<organism evidence="2 3">
    <name type="scientific">Musa troglodytarum</name>
    <name type="common">fe'i banana</name>
    <dbReference type="NCBI Taxonomy" id="320322"/>
    <lineage>
        <taxon>Eukaryota</taxon>
        <taxon>Viridiplantae</taxon>
        <taxon>Streptophyta</taxon>
        <taxon>Embryophyta</taxon>
        <taxon>Tracheophyta</taxon>
        <taxon>Spermatophyta</taxon>
        <taxon>Magnoliopsida</taxon>
        <taxon>Liliopsida</taxon>
        <taxon>Zingiberales</taxon>
        <taxon>Musaceae</taxon>
        <taxon>Musa</taxon>
    </lineage>
</organism>
<feature type="region of interest" description="Disordered" evidence="1">
    <location>
        <begin position="1"/>
        <end position="21"/>
    </location>
</feature>
<proteinExistence type="predicted"/>